<keyword evidence="6 12" id="KW-1133">Transmembrane helix</keyword>
<keyword evidence="10" id="KW-0675">Receptor</keyword>
<evidence type="ECO:0000256" key="11">
    <source>
        <dbReference type="ARBA" id="ARBA00023224"/>
    </source>
</evidence>
<keyword evidence="7" id="KW-0157">Chromophore</keyword>
<sequence length="73" mass="8112">SDSTQQTLAAERKTAWMSFIMVLAFLFAWVPYAVVSLYASFGGVTTIPKLMSTLPAMLAKTSACYNPIIYFFM</sequence>
<evidence type="ECO:0000256" key="2">
    <source>
        <dbReference type="ARBA" id="ARBA00022543"/>
    </source>
</evidence>
<keyword evidence="2" id="KW-0600">Photoreceptor protein</keyword>
<evidence type="ECO:0000256" key="12">
    <source>
        <dbReference type="SAM" id="Phobius"/>
    </source>
</evidence>
<dbReference type="InterPro" id="IPR000276">
    <property type="entry name" value="GPCR_Rhodpsn"/>
</dbReference>
<evidence type="ECO:0000256" key="8">
    <source>
        <dbReference type="ARBA" id="ARBA00023040"/>
    </source>
</evidence>
<dbReference type="PRINTS" id="PR00237">
    <property type="entry name" value="GPCRRHODOPSN"/>
</dbReference>
<dbReference type="Proteomes" id="UP000001593">
    <property type="component" value="Unassembled WGS sequence"/>
</dbReference>
<dbReference type="PROSITE" id="PS00238">
    <property type="entry name" value="OPSIN"/>
    <property type="match status" value="1"/>
</dbReference>
<reference evidence="14 15" key="1">
    <citation type="journal article" date="2007" name="Science">
        <title>Sea anemone genome reveals ancestral eumetazoan gene repertoire and genomic organization.</title>
        <authorList>
            <person name="Putnam N.H."/>
            <person name="Srivastava M."/>
            <person name="Hellsten U."/>
            <person name="Dirks B."/>
            <person name="Chapman J."/>
            <person name="Salamov A."/>
            <person name="Terry A."/>
            <person name="Shapiro H."/>
            <person name="Lindquist E."/>
            <person name="Kapitonov V.V."/>
            <person name="Jurka J."/>
            <person name="Genikhovich G."/>
            <person name="Grigoriev I.V."/>
            <person name="Lucas S.M."/>
            <person name="Steele R.E."/>
            <person name="Finnerty J.R."/>
            <person name="Technau U."/>
            <person name="Martindale M.Q."/>
            <person name="Rokhsar D.S."/>
        </authorList>
    </citation>
    <scope>NUCLEOTIDE SEQUENCE [LARGE SCALE GENOMIC DNA]</scope>
    <source>
        <strain evidence="15">CH2 X CH6</strain>
    </source>
</reference>
<dbReference type="PANTHER" id="PTHR24240">
    <property type="entry name" value="OPSIN"/>
    <property type="match status" value="1"/>
</dbReference>
<dbReference type="PROSITE" id="PS50262">
    <property type="entry name" value="G_PROTEIN_RECEP_F1_2"/>
    <property type="match status" value="1"/>
</dbReference>
<dbReference type="EMBL" id="DS472900">
    <property type="protein sequence ID" value="EDO27604.1"/>
    <property type="molecule type" value="Genomic_DNA"/>
</dbReference>
<dbReference type="PhylomeDB" id="A7T8T0"/>
<evidence type="ECO:0000256" key="10">
    <source>
        <dbReference type="ARBA" id="ARBA00023170"/>
    </source>
</evidence>
<evidence type="ECO:0000259" key="13">
    <source>
        <dbReference type="PROSITE" id="PS50262"/>
    </source>
</evidence>
<keyword evidence="11" id="KW-0807">Transducer</keyword>
<dbReference type="InParanoid" id="A7T8T0"/>
<dbReference type="GO" id="GO:0004930">
    <property type="term" value="F:G protein-coupled receptor activity"/>
    <property type="evidence" value="ECO:0007669"/>
    <property type="project" value="UniProtKB-KW"/>
</dbReference>
<organism evidence="14 15">
    <name type="scientific">Nematostella vectensis</name>
    <name type="common">Starlet sea anemone</name>
    <dbReference type="NCBI Taxonomy" id="45351"/>
    <lineage>
        <taxon>Eukaryota</taxon>
        <taxon>Metazoa</taxon>
        <taxon>Cnidaria</taxon>
        <taxon>Anthozoa</taxon>
        <taxon>Hexacorallia</taxon>
        <taxon>Actiniaria</taxon>
        <taxon>Edwardsiidae</taxon>
        <taxon>Nematostella</taxon>
    </lineage>
</organism>
<evidence type="ECO:0000313" key="15">
    <source>
        <dbReference type="Proteomes" id="UP000001593"/>
    </source>
</evidence>
<evidence type="ECO:0000256" key="1">
    <source>
        <dbReference type="ARBA" id="ARBA00004141"/>
    </source>
</evidence>
<keyword evidence="15" id="KW-1185">Reference proteome</keyword>
<dbReference type="InterPro" id="IPR017452">
    <property type="entry name" value="GPCR_Rhodpsn_7TM"/>
</dbReference>
<feature type="non-terminal residue" evidence="14">
    <location>
        <position position="73"/>
    </location>
</feature>
<accession>A7T8T0</accession>
<feature type="non-terminal residue" evidence="14">
    <location>
        <position position="1"/>
    </location>
</feature>
<feature type="transmembrane region" description="Helical" evidence="12">
    <location>
        <begin position="15"/>
        <end position="41"/>
    </location>
</feature>
<evidence type="ECO:0000256" key="4">
    <source>
        <dbReference type="ARBA" id="ARBA00022692"/>
    </source>
</evidence>
<dbReference type="AlphaFoldDB" id="A7T8T0"/>
<dbReference type="GO" id="GO:0007602">
    <property type="term" value="P:phototransduction"/>
    <property type="evidence" value="ECO:0007669"/>
    <property type="project" value="UniProtKB-KW"/>
</dbReference>
<protein>
    <recommendedName>
        <fullName evidence="13">G-protein coupled receptors family 1 profile domain-containing protein</fullName>
    </recommendedName>
</protein>
<feature type="domain" description="G-protein coupled receptors family 1 profile" evidence="13">
    <location>
        <begin position="1"/>
        <end position="70"/>
    </location>
</feature>
<gene>
    <name evidence="14" type="ORF">NEMVEDRAFT_v1g9432</name>
</gene>
<evidence type="ECO:0000256" key="6">
    <source>
        <dbReference type="ARBA" id="ARBA00022989"/>
    </source>
</evidence>
<dbReference type="Pfam" id="PF00001">
    <property type="entry name" value="7tm_1"/>
    <property type="match status" value="1"/>
</dbReference>
<proteinExistence type="predicted"/>
<dbReference type="GO" id="GO:0016020">
    <property type="term" value="C:membrane"/>
    <property type="evidence" value="ECO:0007669"/>
    <property type="project" value="UniProtKB-SubCell"/>
</dbReference>
<dbReference type="SUPFAM" id="SSF81321">
    <property type="entry name" value="Family A G protein-coupled receptor-like"/>
    <property type="match status" value="1"/>
</dbReference>
<keyword evidence="5" id="KW-0681">Retinal protein</keyword>
<dbReference type="InterPro" id="IPR027430">
    <property type="entry name" value="Retinal_BS"/>
</dbReference>
<evidence type="ECO:0000256" key="9">
    <source>
        <dbReference type="ARBA" id="ARBA00023136"/>
    </source>
</evidence>
<dbReference type="InterPro" id="IPR050125">
    <property type="entry name" value="GPCR_opsins"/>
</dbReference>
<comment type="subcellular location">
    <subcellularLocation>
        <location evidence="1">Membrane</location>
        <topology evidence="1">Multi-pass membrane protein</topology>
    </subcellularLocation>
</comment>
<evidence type="ECO:0000313" key="14">
    <source>
        <dbReference type="EMBL" id="EDO27604.1"/>
    </source>
</evidence>
<name>A7T8T0_NEMVE</name>
<dbReference type="HOGENOM" id="CLU_009579_3_0_1"/>
<keyword evidence="8" id="KW-0297">G-protein coupled receptor</keyword>
<keyword evidence="3" id="KW-0716">Sensory transduction</keyword>
<keyword evidence="4 12" id="KW-0812">Transmembrane</keyword>
<evidence type="ECO:0000256" key="3">
    <source>
        <dbReference type="ARBA" id="ARBA00022606"/>
    </source>
</evidence>
<keyword evidence="9 12" id="KW-0472">Membrane</keyword>
<dbReference type="Gene3D" id="1.20.1070.10">
    <property type="entry name" value="Rhodopsin 7-helix transmembrane proteins"/>
    <property type="match status" value="1"/>
</dbReference>
<evidence type="ECO:0000256" key="5">
    <source>
        <dbReference type="ARBA" id="ARBA00022925"/>
    </source>
</evidence>
<dbReference type="GO" id="GO:0009881">
    <property type="term" value="F:photoreceptor activity"/>
    <property type="evidence" value="ECO:0007669"/>
    <property type="project" value="UniProtKB-KW"/>
</dbReference>
<evidence type="ECO:0000256" key="7">
    <source>
        <dbReference type="ARBA" id="ARBA00022991"/>
    </source>
</evidence>